<evidence type="ECO:0000256" key="3">
    <source>
        <dbReference type="SAM" id="Phobius"/>
    </source>
</evidence>
<dbReference type="AlphaFoldDB" id="A0A6A6J7J4"/>
<dbReference type="RefSeq" id="XP_033649743.1">
    <property type="nucleotide sequence ID" value="XM_033802825.1"/>
</dbReference>
<feature type="region of interest" description="Disordered" evidence="2">
    <location>
        <begin position="142"/>
        <end position="167"/>
    </location>
</feature>
<dbReference type="GeneID" id="54556000"/>
<feature type="compositionally biased region" description="Polar residues" evidence="2">
    <location>
        <begin position="458"/>
        <end position="473"/>
    </location>
</feature>
<evidence type="ECO:0000313" key="5">
    <source>
        <dbReference type="Proteomes" id="UP000800097"/>
    </source>
</evidence>
<evidence type="ECO:0000256" key="2">
    <source>
        <dbReference type="SAM" id="MobiDB-lite"/>
    </source>
</evidence>
<sequence length="519" mass="58728">MFFTILFALLSSPLFWVWLLPLIPNMIALFYAKQRGYVRVTLFCMARFLLFIVLVGMTMEYFNFSAYTGMLCAFCVPIIFNQDARDLIDDYHTILKDLPVRAILHDLVAARQALQPAIWSAYERIYEALPVPDKYLVESKTHRNVADERHPTVPAEPTPSNTPQQGNEDMQARIDALTQERDGLVIEKIHLTGKLNSVRRSAGFRESELETELAEAKEHIEQLKRESQAKDEAIVEKNGLIEKHEEESLSKDRRIAKLNMALNMNNAVIDNIATKLGLKIDGDVVTALQMFVEGKNSQFDDLNKALSRKDMDIAALMSQANSHFAAMTADFQKKETYLQAQIDRVSTEHKKDVQRLEAQLETMNTKVEHFDKVLSCVRNLLAPTADHDYRDATIYALYALLKQGVTADDLGFDAVCMAELNQLFAEKVENCPSPFRNKTQPTPPIHQQPAPSLWPRPQQAQPHFSQSAPTIMQPQKAPTPAPPITMSSFYQRRTAPQPQPTGSNIFGISNAHAMFGMHR</sequence>
<feature type="compositionally biased region" description="Basic and acidic residues" evidence="2">
    <location>
        <begin position="142"/>
        <end position="151"/>
    </location>
</feature>
<feature type="coiled-coil region" evidence="1">
    <location>
        <begin position="346"/>
        <end position="373"/>
    </location>
</feature>
<reference evidence="4" key="1">
    <citation type="journal article" date="2020" name="Stud. Mycol.">
        <title>101 Dothideomycetes genomes: a test case for predicting lifestyles and emergence of pathogens.</title>
        <authorList>
            <person name="Haridas S."/>
            <person name="Albert R."/>
            <person name="Binder M."/>
            <person name="Bloem J."/>
            <person name="Labutti K."/>
            <person name="Salamov A."/>
            <person name="Andreopoulos B."/>
            <person name="Baker S."/>
            <person name="Barry K."/>
            <person name="Bills G."/>
            <person name="Bluhm B."/>
            <person name="Cannon C."/>
            <person name="Castanera R."/>
            <person name="Culley D."/>
            <person name="Daum C."/>
            <person name="Ezra D."/>
            <person name="Gonzalez J."/>
            <person name="Henrissat B."/>
            <person name="Kuo A."/>
            <person name="Liang C."/>
            <person name="Lipzen A."/>
            <person name="Lutzoni F."/>
            <person name="Magnuson J."/>
            <person name="Mondo S."/>
            <person name="Nolan M."/>
            <person name="Ohm R."/>
            <person name="Pangilinan J."/>
            <person name="Park H.-J."/>
            <person name="Ramirez L."/>
            <person name="Alfaro M."/>
            <person name="Sun H."/>
            <person name="Tritt A."/>
            <person name="Yoshinaga Y."/>
            <person name="Zwiers L.-H."/>
            <person name="Turgeon B."/>
            <person name="Goodwin S."/>
            <person name="Spatafora J."/>
            <person name="Crous P."/>
            <person name="Grigoriev I."/>
        </authorList>
    </citation>
    <scope>NUCLEOTIDE SEQUENCE</scope>
    <source>
        <strain evidence="4">CBS 379.55</strain>
    </source>
</reference>
<gene>
    <name evidence="4" type="ORF">EI97DRAFT_504434</name>
</gene>
<keyword evidence="3" id="KW-0812">Transmembrane</keyword>
<feature type="coiled-coil region" evidence="1">
    <location>
        <begin position="167"/>
        <end position="233"/>
    </location>
</feature>
<keyword evidence="1" id="KW-0175">Coiled coil</keyword>
<organism evidence="4 5">
    <name type="scientific">Westerdykella ornata</name>
    <dbReference type="NCBI Taxonomy" id="318751"/>
    <lineage>
        <taxon>Eukaryota</taxon>
        <taxon>Fungi</taxon>
        <taxon>Dikarya</taxon>
        <taxon>Ascomycota</taxon>
        <taxon>Pezizomycotina</taxon>
        <taxon>Dothideomycetes</taxon>
        <taxon>Pleosporomycetidae</taxon>
        <taxon>Pleosporales</taxon>
        <taxon>Sporormiaceae</taxon>
        <taxon>Westerdykella</taxon>
    </lineage>
</organism>
<keyword evidence="3" id="KW-1133">Transmembrane helix</keyword>
<feature type="compositionally biased region" description="Polar residues" evidence="2">
    <location>
        <begin position="158"/>
        <end position="167"/>
    </location>
</feature>
<proteinExistence type="predicted"/>
<accession>A0A6A6J7J4</accession>
<name>A0A6A6J7J4_WESOR</name>
<evidence type="ECO:0000313" key="4">
    <source>
        <dbReference type="EMBL" id="KAF2272204.1"/>
    </source>
</evidence>
<keyword evidence="3" id="KW-0472">Membrane</keyword>
<protein>
    <submittedName>
        <fullName evidence="4">Uncharacterized protein</fullName>
    </submittedName>
</protein>
<dbReference type="Proteomes" id="UP000800097">
    <property type="component" value="Unassembled WGS sequence"/>
</dbReference>
<evidence type="ECO:0000256" key="1">
    <source>
        <dbReference type="SAM" id="Coils"/>
    </source>
</evidence>
<feature type="region of interest" description="Disordered" evidence="2">
    <location>
        <begin position="436"/>
        <end position="486"/>
    </location>
</feature>
<dbReference type="EMBL" id="ML986525">
    <property type="protein sequence ID" value="KAF2272204.1"/>
    <property type="molecule type" value="Genomic_DNA"/>
</dbReference>
<feature type="transmembrane region" description="Helical" evidence="3">
    <location>
        <begin position="6"/>
        <end position="30"/>
    </location>
</feature>
<keyword evidence="5" id="KW-1185">Reference proteome</keyword>